<keyword evidence="5" id="KW-1133">Transmembrane helix</keyword>
<name>A0A7X6PKL1_9CORY</name>
<comment type="caution">
    <text evidence="9">The sequence shown here is derived from an EMBL/GenBank/DDBJ whole genome shotgun (WGS) entry which is preliminary data.</text>
</comment>
<dbReference type="GO" id="GO:0005975">
    <property type="term" value="P:carbohydrate metabolic process"/>
    <property type="evidence" value="ECO:0007669"/>
    <property type="project" value="UniProtKB-ARBA"/>
</dbReference>
<dbReference type="InterPro" id="IPR047589">
    <property type="entry name" value="DUF11_rpt"/>
</dbReference>
<dbReference type="Gene3D" id="2.60.40.740">
    <property type="match status" value="1"/>
</dbReference>
<dbReference type="NCBIfam" id="TIGR01167">
    <property type="entry name" value="LPXTG_anchor"/>
    <property type="match status" value="1"/>
</dbReference>
<evidence type="ECO:0000256" key="1">
    <source>
        <dbReference type="ARBA" id="ARBA00022512"/>
    </source>
</evidence>
<evidence type="ECO:0000256" key="5">
    <source>
        <dbReference type="SAM" id="Phobius"/>
    </source>
</evidence>
<keyword evidence="5" id="KW-0812">Transmembrane</keyword>
<organism evidence="9 10">
    <name type="scientific">Corynebacterium humireducens</name>
    <dbReference type="NCBI Taxonomy" id="1223514"/>
    <lineage>
        <taxon>Bacteria</taxon>
        <taxon>Bacillati</taxon>
        <taxon>Actinomycetota</taxon>
        <taxon>Actinomycetes</taxon>
        <taxon>Mycobacteriales</taxon>
        <taxon>Corynebacteriaceae</taxon>
        <taxon>Corynebacterium</taxon>
    </lineage>
</organism>
<dbReference type="InterPro" id="IPR032364">
    <property type="entry name" value="GramPos_pilinD1_N"/>
</dbReference>
<evidence type="ECO:0000256" key="4">
    <source>
        <dbReference type="ARBA" id="ARBA00023088"/>
    </source>
</evidence>
<protein>
    <submittedName>
        <fullName evidence="9">Isopeptide-forming domain-containing fimbrial protein</fullName>
    </submittedName>
</protein>
<dbReference type="EMBL" id="JAAZHI010000005">
    <property type="protein sequence ID" value="NLA54730.1"/>
    <property type="molecule type" value="Genomic_DNA"/>
</dbReference>
<evidence type="ECO:0000256" key="3">
    <source>
        <dbReference type="ARBA" id="ARBA00022729"/>
    </source>
</evidence>
<keyword evidence="2" id="KW-0964">Secreted</keyword>
<sequence length="494" mass="51149">MHKSNKRIAAAVVALALGFSTAGAGVFAPVAGAQDTTPAPIASTVNADAPASLTIQKYIGMPVGGSGEYNTEIQDELDKLAPGAGFVFDIYALDDYDLTTQAGWAALAGITAADIGTDALGNPTVATTGSDGTITTELAVGAYLVKERDRAGYEPAPAFIVTLPFVNSDGVWDYNQTVRPKNQAGAISIEKDVEDTGVTLNETLTYTIKAKVPEGTLEKLQFVDELPTELEFVEGSATVTAGATVVPATATVDTDNKLVINVTDLAAVQAARTEGEDLYITAEFQAKVAKLPTDNVIENHALIDFGGELKYSTDPDHPDYPGDEDTGAETHLGSLTINKYNNATPQELITSDEAKFQLYRCTGDDTNGYTTSGSPLKAVTGATGTTADVFSTGNAGTVTLQGVQMADWVNGAEATDTLCIVEIEAPEGFVINPEPQPVTVDGYTMAANVTNLPDDVTGQLPATGGQGTMALIAAGVLVAAAGGAASVRANRARR</sequence>
<keyword evidence="5" id="KW-0472">Membrane</keyword>
<evidence type="ECO:0000313" key="10">
    <source>
        <dbReference type="Proteomes" id="UP000557899"/>
    </source>
</evidence>
<evidence type="ECO:0000259" key="8">
    <source>
        <dbReference type="Pfam" id="PF16555"/>
    </source>
</evidence>
<feature type="chain" id="PRO_5039247246" evidence="6">
    <location>
        <begin position="25"/>
        <end position="494"/>
    </location>
</feature>
<evidence type="ECO:0000313" key="9">
    <source>
        <dbReference type="EMBL" id="NLA54730.1"/>
    </source>
</evidence>
<dbReference type="InterPro" id="IPR048052">
    <property type="entry name" value="FM1-like"/>
</dbReference>
<evidence type="ECO:0000259" key="7">
    <source>
        <dbReference type="Pfam" id="PF00746"/>
    </source>
</evidence>
<dbReference type="Pfam" id="PF00746">
    <property type="entry name" value="Gram_pos_anchor"/>
    <property type="match status" value="1"/>
</dbReference>
<keyword evidence="4" id="KW-0572">Peptidoglycan-anchor</keyword>
<dbReference type="NCBIfam" id="TIGR01451">
    <property type="entry name" value="B_ant_repeat"/>
    <property type="match status" value="1"/>
</dbReference>
<proteinExistence type="predicted"/>
<gene>
    <name evidence="9" type="ORF">GX859_00290</name>
</gene>
<dbReference type="InterPro" id="IPR026466">
    <property type="entry name" value="Fim_isopep_form_D2_dom"/>
</dbReference>
<dbReference type="InterPro" id="IPR019931">
    <property type="entry name" value="LPXTG_anchor"/>
</dbReference>
<dbReference type="NCBIfam" id="TIGR04226">
    <property type="entry name" value="RrgB_K2N_iso_D2"/>
    <property type="match status" value="1"/>
</dbReference>
<feature type="signal peptide" evidence="6">
    <location>
        <begin position="1"/>
        <end position="24"/>
    </location>
</feature>
<feature type="domain" description="Gram-positive cocci surface proteins LPxTG" evidence="7">
    <location>
        <begin position="457"/>
        <end position="490"/>
    </location>
</feature>
<dbReference type="Pfam" id="PF16555">
    <property type="entry name" value="GramPos_pilinD1"/>
    <property type="match status" value="1"/>
</dbReference>
<reference evidence="9 10" key="1">
    <citation type="journal article" date="2020" name="Biotechnol. Biofuels">
        <title>New insights from the biogas microbiome by comprehensive genome-resolved metagenomics of nearly 1600 species originating from multiple anaerobic digesters.</title>
        <authorList>
            <person name="Campanaro S."/>
            <person name="Treu L."/>
            <person name="Rodriguez-R L.M."/>
            <person name="Kovalovszki A."/>
            <person name="Ziels R.M."/>
            <person name="Maus I."/>
            <person name="Zhu X."/>
            <person name="Kougias P.G."/>
            <person name="Basile A."/>
            <person name="Luo G."/>
            <person name="Schluter A."/>
            <person name="Konstantinidis K.T."/>
            <person name="Angelidaki I."/>
        </authorList>
    </citation>
    <scope>NUCLEOTIDE SEQUENCE [LARGE SCALE GENOMIC DNA]</scope>
    <source>
        <strain evidence="9">AS15tlH2ME_198</strain>
    </source>
</reference>
<dbReference type="Proteomes" id="UP000557899">
    <property type="component" value="Unassembled WGS sequence"/>
</dbReference>
<accession>A0A7X6PKL1</accession>
<keyword evidence="1" id="KW-0134">Cell wall</keyword>
<dbReference type="Gene3D" id="2.60.40.10">
    <property type="entry name" value="Immunoglobulins"/>
    <property type="match status" value="2"/>
</dbReference>
<evidence type="ECO:0000256" key="6">
    <source>
        <dbReference type="SAM" id="SignalP"/>
    </source>
</evidence>
<keyword evidence="3 6" id="KW-0732">Signal</keyword>
<dbReference type="NCBIfam" id="NF033902">
    <property type="entry name" value="iso_D2_wall_anc"/>
    <property type="match status" value="1"/>
</dbReference>
<evidence type="ECO:0000256" key="2">
    <source>
        <dbReference type="ARBA" id="ARBA00022525"/>
    </source>
</evidence>
<feature type="transmembrane region" description="Helical" evidence="5">
    <location>
        <begin position="469"/>
        <end position="487"/>
    </location>
</feature>
<feature type="domain" description="Gram-positive pilin subunit D1 N-terminal" evidence="8">
    <location>
        <begin position="67"/>
        <end position="183"/>
    </location>
</feature>
<dbReference type="InterPro" id="IPR013783">
    <property type="entry name" value="Ig-like_fold"/>
</dbReference>
<dbReference type="AlphaFoldDB" id="A0A7X6PKL1"/>